<protein>
    <recommendedName>
        <fullName evidence="3">BTB domain-containing protein</fullName>
    </recommendedName>
</protein>
<dbReference type="InterPro" id="IPR011333">
    <property type="entry name" value="SKP1/BTB/POZ_sf"/>
</dbReference>
<accession>A0A0D2AVS1</accession>
<dbReference type="HOGENOM" id="CLU_616818_0_0_1"/>
<dbReference type="EMBL" id="KN847500">
    <property type="protein sequence ID" value="KIW10500.1"/>
    <property type="molecule type" value="Genomic_DNA"/>
</dbReference>
<organism evidence="1 2">
    <name type="scientific">Exophiala spinifera</name>
    <dbReference type="NCBI Taxonomy" id="91928"/>
    <lineage>
        <taxon>Eukaryota</taxon>
        <taxon>Fungi</taxon>
        <taxon>Dikarya</taxon>
        <taxon>Ascomycota</taxon>
        <taxon>Pezizomycotina</taxon>
        <taxon>Eurotiomycetes</taxon>
        <taxon>Chaetothyriomycetidae</taxon>
        <taxon>Chaetothyriales</taxon>
        <taxon>Herpotrichiellaceae</taxon>
        <taxon>Exophiala</taxon>
    </lineage>
</organism>
<keyword evidence="2" id="KW-1185">Reference proteome</keyword>
<name>A0A0D2AVS1_9EURO</name>
<sequence>MVMDMAAAGNDLEVIDKDGDLILEVGVEHNASIKMSDCEEYDPEGVGTEENVGREDTPSDRTYVRLLVSSTFVTHASPVFKAMLDGRFAEGQLPPSKQNPPSITLPEDDPDATALFCRILHFGDNDSDKSNSADQLMNLATFSDKYDCGRCLHPWFQALLYRSTFPDTGLFDQDALGPLGINLAHVIVISYLLEDNDLFSHATETYCRETPPSKTRGYLVEAMDDLVPEHIADTVQSWQKVFIDRASRLGLDVLQYIVECVHCRREPRDPIRFGSVDGNGKAIGIAVCSRLAQIMGGLSGVLISSHMFPGCDNQKHGKEDTFDDMMTQWRNVADIDFDQEAISTSCPPDNLCDLCGFVPHISTELEDRIQELEFCLKGGICLPCCKQKGKFEKYVDLLKSGIGNEICWGCLKRKGKVATIRKCYDFVSHAKWRHCVLNAGKEEN</sequence>
<gene>
    <name evidence="1" type="ORF">PV08_11464</name>
</gene>
<dbReference type="Proteomes" id="UP000053328">
    <property type="component" value="Unassembled WGS sequence"/>
</dbReference>
<dbReference type="RefSeq" id="XP_016230716.1">
    <property type="nucleotide sequence ID" value="XM_016385772.1"/>
</dbReference>
<evidence type="ECO:0008006" key="3">
    <source>
        <dbReference type="Google" id="ProtNLM"/>
    </source>
</evidence>
<dbReference type="AlphaFoldDB" id="A0A0D2AVS1"/>
<dbReference type="OrthoDB" id="5326346at2759"/>
<evidence type="ECO:0000313" key="1">
    <source>
        <dbReference type="EMBL" id="KIW10500.1"/>
    </source>
</evidence>
<dbReference type="VEuPathDB" id="FungiDB:PV08_11464"/>
<dbReference type="CDD" id="cd18186">
    <property type="entry name" value="BTB_POZ_ZBTB_KLHL-like"/>
    <property type="match status" value="1"/>
</dbReference>
<dbReference type="STRING" id="91928.A0A0D2AVS1"/>
<proteinExistence type="predicted"/>
<evidence type="ECO:0000313" key="2">
    <source>
        <dbReference type="Proteomes" id="UP000053328"/>
    </source>
</evidence>
<dbReference type="GeneID" id="27338547"/>
<reference evidence="1 2" key="1">
    <citation type="submission" date="2015-01" db="EMBL/GenBank/DDBJ databases">
        <title>The Genome Sequence of Exophiala spinifera CBS89968.</title>
        <authorList>
            <consortium name="The Broad Institute Genomics Platform"/>
            <person name="Cuomo C."/>
            <person name="de Hoog S."/>
            <person name="Gorbushina A."/>
            <person name="Stielow B."/>
            <person name="Teixiera M."/>
            <person name="Abouelleil A."/>
            <person name="Chapman S.B."/>
            <person name="Priest M."/>
            <person name="Young S.K."/>
            <person name="Wortman J."/>
            <person name="Nusbaum C."/>
            <person name="Birren B."/>
        </authorList>
    </citation>
    <scope>NUCLEOTIDE SEQUENCE [LARGE SCALE GENOMIC DNA]</scope>
    <source>
        <strain evidence="1 2">CBS 89968</strain>
    </source>
</reference>
<dbReference type="Gene3D" id="3.30.710.10">
    <property type="entry name" value="Potassium Channel Kv1.1, Chain A"/>
    <property type="match status" value="1"/>
</dbReference>